<evidence type="ECO:0000313" key="3">
    <source>
        <dbReference type="EMBL" id="CAH2054632.1"/>
    </source>
</evidence>
<reference evidence="3 4" key="1">
    <citation type="submission" date="2022-03" db="EMBL/GenBank/DDBJ databases">
        <authorList>
            <person name="Nunn A."/>
            <person name="Chopra R."/>
            <person name="Nunn A."/>
            <person name="Contreras Garrido A."/>
        </authorList>
    </citation>
    <scope>NUCLEOTIDE SEQUENCE [LARGE SCALE GENOMIC DNA]</scope>
</reference>
<keyword evidence="1" id="KW-0175">Coiled coil</keyword>
<name>A0AAU9S5L0_THLAR</name>
<gene>
    <name evidence="3" type="ORF">TAV2_LOCUS11405</name>
</gene>
<feature type="coiled-coil region" evidence="1">
    <location>
        <begin position="2"/>
        <end position="43"/>
    </location>
</feature>
<dbReference type="AlphaFoldDB" id="A0AAU9S5L0"/>
<evidence type="ECO:0000256" key="1">
    <source>
        <dbReference type="SAM" id="Coils"/>
    </source>
</evidence>
<organism evidence="3 4">
    <name type="scientific">Thlaspi arvense</name>
    <name type="common">Field penny-cress</name>
    <dbReference type="NCBI Taxonomy" id="13288"/>
    <lineage>
        <taxon>Eukaryota</taxon>
        <taxon>Viridiplantae</taxon>
        <taxon>Streptophyta</taxon>
        <taxon>Embryophyta</taxon>
        <taxon>Tracheophyta</taxon>
        <taxon>Spermatophyta</taxon>
        <taxon>Magnoliopsida</taxon>
        <taxon>eudicotyledons</taxon>
        <taxon>Gunneridae</taxon>
        <taxon>Pentapetalae</taxon>
        <taxon>rosids</taxon>
        <taxon>malvids</taxon>
        <taxon>Brassicales</taxon>
        <taxon>Brassicaceae</taxon>
        <taxon>Thlaspideae</taxon>
        <taxon>Thlaspi</taxon>
    </lineage>
</organism>
<dbReference type="Proteomes" id="UP000836841">
    <property type="component" value="Chromosome 3"/>
</dbReference>
<evidence type="ECO:0000256" key="2">
    <source>
        <dbReference type="SAM" id="MobiDB-lite"/>
    </source>
</evidence>
<dbReference type="EMBL" id="OU466859">
    <property type="protein sequence ID" value="CAH2054632.1"/>
    <property type="molecule type" value="Genomic_DNA"/>
</dbReference>
<keyword evidence="4" id="KW-1185">Reference proteome</keyword>
<accession>A0AAU9S5L0</accession>
<proteinExistence type="predicted"/>
<protein>
    <submittedName>
        <fullName evidence="3">Uncharacterized protein</fullName>
    </submittedName>
</protein>
<sequence length="196" mass="21889">MFDEKDAKIRELSTELSRERRRCAALQQQLDIVLKEMEEHSNHLSIKISNTRTDYIGQSKQSQGTWEPHRCSMPESVHGSRDVNQQSGGNKRHERCNRLSRGFAAARDSFFATSALASQLDRCSRLCCPGVAKERPTKTAMVKREFTFTSPSRALTWTLVVATEDDAGDVILTAVSTPVVYSILGSDLLGIENGKK</sequence>
<evidence type="ECO:0000313" key="4">
    <source>
        <dbReference type="Proteomes" id="UP000836841"/>
    </source>
</evidence>
<feature type="region of interest" description="Disordered" evidence="2">
    <location>
        <begin position="58"/>
        <end position="94"/>
    </location>
</feature>